<protein>
    <recommendedName>
        <fullName evidence="1">Clr5 domain-containing protein</fullName>
    </recommendedName>
</protein>
<dbReference type="AlphaFoldDB" id="A0A9Q0ALK0"/>
<comment type="caution">
    <text evidence="2">The sequence shown here is derived from an EMBL/GenBank/DDBJ whole genome shotgun (WGS) entry which is preliminary data.</text>
</comment>
<feature type="domain" description="Clr5" evidence="1">
    <location>
        <begin position="23"/>
        <end position="66"/>
    </location>
</feature>
<dbReference type="InterPro" id="IPR025676">
    <property type="entry name" value="Clr5_dom"/>
</dbReference>
<sequence>MEGAVQFRFAGTKLKRAEQIAPTTWAKYELKIREMHPTKKLEDLMDAMEEEHGFKATHQFRKWGLRRYEPRAEAKINPEEGRHQQHDAGAIQCDTARILEDHKRQRKTQSTDIIVHNNERAPSLPRVSKKQKFACSDGDTEGDTEDFVSPETFTCCTWEPSTDSDVPNHMFASLANQFQSDLRIALNTAISFRAFRRCAISYLLRGENELNKLRSIADYLGAILCLKEACNIYAVLLQIEQAKSPEQPESLVTPLLIACARTAQTWEQCDLFQEVLLKRMQQSPKRAYSSSEYAAVTEASIFLVGV</sequence>
<gene>
    <name evidence="2" type="ORF">JX265_010326</name>
</gene>
<dbReference type="EMBL" id="JAFIMR010000034">
    <property type="protein sequence ID" value="KAI1859323.1"/>
    <property type="molecule type" value="Genomic_DNA"/>
</dbReference>
<dbReference type="Proteomes" id="UP000829685">
    <property type="component" value="Unassembled WGS sequence"/>
</dbReference>
<reference evidence="2" key="1">
    <citation type="submission" date="2021-03" db="EMBL/GenBank/DDBJ databases">
        <title>Revisited historic fungal species revealed as producer of novel bioactive compounds through whole genome sequencing and comparative genomics.</title>
        <authorList>
            <person name="Vignolle G.A."/>
            <person name="Hochenegger N."/>
            <person name="Mach R.L."/>
            <person name="Mach-Aigner A.R."/>
            <person name="Javad Rahimi M."/>
            <person name="Salim K.A."/>
            <person name="Chan C.M."/>
            <person name="Lim L.B.L."/>
            <person name="Cai F."/>
            <person name="Druzhinina I.S."/>
            <person name="U'Ren J.M."/>
            <person name="Derntl C."/>
        </authorList>
    </citation>
    <scope>NUCLEOTIDE SEQUENCE</scope>
    <source>
        <strain evidence="2">TUCIM 5799</strain>
    </source>
</reference>
<accession>A0A9Q0ALK0</accession>
<name>A0A9Q0ALK0_9PEZI</name>
<dbReference type="Pfam" id="PF14420">
    <property type="entry name" value="Clr5"/>
    <property type="match status" value="1"/>
</dbReference>
<evidence type="ECO:0000313" key="3">
    <source>
        <dbReference type="Proteomes" id="UP000829685"/>
    </source>
</evidence>
<keyword evidence="3" id="KW-1185">Reference proteome</keyword>
<evidence type="ECO:0000313" key="2">
    <source>
        <dbReference type="EMBL" id="KAI1859323.1"/>
    </source>
</evidence>
<organism evidence="2 3">
    <name type="scientific">Neoarthrinium moseri</name>
    <dbReference type="NCBI Taxonomy" id="1658444"/>
    <lineage>
        <taxon>Eukaryota</taxon>
        <taxon>Fungi</taxon>
        <taxon>Dikarya</taxon>
        <taxon>Ascomycota</taxon>
        <taxon>Pezizomycotina</taxon>
        <taxon>Sordariomycetes</taxon>
        <taxon>Xylariomycetidae</taxon>
        <taxon>Amphisphaeriales</taxon>
        <taxon>Apiosporaceae</taxon>
        <taxon>Neoarthrinium</taxon>
    </lineage>
</organism>
<proteinExistence type="predicted"/>
<evidence type="ECO:0000259" key="1">
    <source>
        <dbReference type="Pfam" id="PF14420"/>
    </source>
</evidence>